<dbReference type="EMBL" id="JAENII010000001">
    <property type="protein sequence ID" value="MBK1825778.1"/>
    <property type="molecule type" value="Genomic_DNA"/>
</dbReference>
<dbReference type="GO" id="GO:0015159">
    <property type="term" value="F:polysaccharide transmembrane transporter activity"/>
    <property type="evidence" value="ECO:0007669"/>
    <property type="project" value="InterPro"/>
</dbReference>
<dbReference type="InterPro" id="IPR003715">
    <property type="entry name" value="Poly_export_N"/>
</dbReference>
<keyword evidence="1" id="KW-0732">Signal</keyword>
<dbReference type="Gene3D" id="3.10.560.10">
    <property type="entry name" value="Outer membrane lipoprotein wza domain like"/>
    <property type="match status" value="1"/>
</dbReference>
<comment type="caution">
    <text evidence="4">The sequence shown here is derived from an EMBL/GenBank/DDBJ whole genome shotgun (WGS) entry which is preliminary data.</text>
</comment>
<gene>
    <name evidence="4" type="ORF">JIN81_02000</name>
</gene>
<feature type="domain" description="Soluble ligand binding" evidence="3">
    <location>
        <begin position="113"/>
        <end position="157"/>
    </location>
</feature>
<protein>
    <submittedName>
        <fullName evidence="4">SLBB domain-containing protein</fullName>
    </submittedName>
</protein>
<dbReference type="Pfam" id="PF02563">
    <property type="entry name" value="Poly_export"/>
    <property type="match status" value="1"/>
</dbReference>
<sequence>MSCMKRIALIWLGLAISAIAALPLVKLEPGDAIELTVRGIPPVEQQGLNGPYTVDDQGGVRLPLLEAPLRAGGLTAREFARAAERAYRKAGIYTAPAIEVVAKGQIQEEGAMISVGGHVTRDGRYPFQKGMTVLQAIDGAGGRNEFASRNIKLFRKGKCVCLDFNELSHKNIKLEPGDSLQVEQRPALIDRWKGSPEAVAPYL</sequence>
<reference evidence="4" key="1">
    <citation type="submission" date="2021-01" db="EMBL/GenBank/DDBJ databases">
        <title>Modified the classification status of verrucomicrobia.</title>
        <authorList>
            <person name="Feng X."/>
        </authorList>
    </citation>
    <scope>NUCLEOTIDE SEQUENCE</scope>
    <source>
        <strain evidence="4">KCTC 22201</strain>
    </source>
</reference>
<dbReference type="InterPro" id="IPR049712">
    <property type="entry name" value="Poly_export"/>
</dbReference>
<evidence type="ECO:0000256" key="1">
    <source>
        <dbReference type="ARBA" id="ARBA00022729"/>
    </source>
</evidence>
<accession>A0A934R9P6</accession>
<proteinExistence type="predicted"/>
<dbReference type="PANTHER" id="PTHR33619:SF3">
    <property type="entry name" value="POLYSACCHARIDE EXPORT PROTEIN GFCE-RELATED"/>
    <property type="match status" value="1"/>
</dbReference>
<dbReference type="PANTHER" id="PTHR33619">
    <property type="entry name" value="POLYSACCHARIDE EXPORT PROTEIN GFCE-RELATED"/>
    <property type="match status" value="1"/>
</dbReference>
<keyword evidence="5" id="KW-1185">Reference proteome</keyword>
<dbReference type="Proteomes" id="UP000658278">
    <property type="component" value="Unassembled WGS sequence"/>
</dbReference>
<evidence type="ECO:0000313" key="4">
    <source>
        <dbReference type="EMBL" id="MBK1825778.1"/>
    </source>
</evidence>
<dbReference type="Pfam" id="PF10531">
    <property type="entry name" value="SLBB"/>
    <property type="match status" value="1"/>
</dbReference>
<name>A0A934R9P6_9BACT</name>
<feature type="domain" description="Polysaccharide export protein N-terminal" evidence="2">
    <location>
        <begin position="25"/>
        <end position="100"/>
    </location>
</feature>
<evidence type="ECO:0000259" key="2">
    <source>
        <dbReference type="Pfam" id="PF02563"/>
    </source>
</evidence>
<dbReference type="AlphaFoldDB" id="A0A934R9P6"/>
<organism evidence="4 5">
    <name type="scientific">Haloferula rosea</name>
    <dbReference type="NCBI Taxonomy" id="490093"/>
    <lineage>
        <taxon>Bacteria</taxon>
        <taxon>Pseudomonadati</taxon>
        <taxon>Verrucomicrobiota</taxon>
        <taxon>Verrucomicrobiia</taxon>
        <taxon>Verrucomicrobiales</taxon>
        <taxon>Verrucomicrobiaceae</taxon>
        <taxon>Haloferula</taxon>
    </lineage>
</organism>
<evidence type="ECO:0000259" key="3">
    <source>
        <dbReference type="Pfam" id="PF10531"/>
    </source>
</evidence>
<dbReference type="InterPro" id="IPR019554">
    <property type="entry name" value="Soluble_ligand-bd"/>
</dbReference>
<evidence type="ECO:0000313" key="5">
    <source>
        <dbReference type="Proteomes" id="UP000658278"/>
    </source>
</evidence>